<keyword evidence="2" id="KW-0547">Nucleotide-binding</keyword>
<dbReference type="GO" id="GO:0043531">
    <property type="term" value="F:ADP binding"/>
    <property type="evidence" value="ECO:0007669"/>
    <property type="project" value="InterPro"/>
</dbReference>
<keyword evidence="7" id="KW-1185">Reference proteome</keyword>
<dbReference type="InterPro" id="IPR002182">
    <property type="entry name" value="NB-ARC"/>
</dbReference>
<dbReference type="GO" id="GO:0005524">
    <property type="term" value="F:ATP binding"/>
    <property type="evidence" value="ECO:0007669"/>
    <property type="project" value="UniProtKB-KW"/>
</dbReference>
<dbReference type="PaxDb" id="4081-Solyc05g042090.1.1"/>
<accession>A0A3Q7GLW1</accession>
<dbReference type="AlphaFoldDB" id="A0A3Q7GLW1"/>
<dbReference type="GO" id="GO:0006952">
    <property type="term" value="P:defense response"/>
    <property type="evidence" value="ECO:0007669"/>
    <property type="project" value="UniProtKB-KW"/>
</dbReference>
<reference evidence="6" key="2">
    <citation type="submission" date="2019-01" db="UniProtKB">
        <authorList>
            <consortium name="EnsemblPlants"/>
        </authorList>
    </citation>
    <scope>IDENTIFICATION</scope>
    <source>
        <strain evidence="6">cv. Heinz 1706</strain>
    </source>
</reference>
<dbReference type="Gramene" id="Solyc05g042090.1.1">
    <property type="protein sequence ID" value="Solyc05g042090.1.1.1"/>
    <property type="gene ID" value="Solyc05g042090.1"/>
</dbReference>
<dbReference type="PANTHER" id="PTHR36766">
    <property type="entry name" value="PLANT BROAD-SPECTRUM MILDEW RESISTANCE PROTEIN RPW8"/>
    <property type="match status" value="1"/>
</dbReference>
<dbReference type="Pfam" id="PF00931">
    <property type="entry name" value="NB-ARC"/>
    <property type="match status" value="1"/>
</dbReference>
<dbReference type="FunFam" id="3.40.50.300:FF:001091">
    <property type="entry name" value="Probable disease resistance protein At1g61300"/>
    <property type="match status" value="1"/>
</dbReference>
<dbReference type="STRING" id="4081.A0A3Q7GLW1"/>
<dbReference type="InterPro" id="IPR027417">
    <property type="entry name" value="P-loop_NTPase"/>
</dbReference>
<evidence type="ECO:0000256" key="2">
    <source>
        <dbReference type="ARBA" id="ARBA00022741"/>
    </source>
</evidence>
<dbReference type="OMA" id="TSHKMIV"/>
<dbReference type="Proteomes" id="UP000004994">
    <property type="component" value="Chromosome 5"/>
</dbReference>
<proteinExistence type="inferred from homology"/>
<dbReference type="InParanoid" id="A0A3Q7GLW1"/>
<dbReference type="EnsemblPlants" id="Solyc05g042090.1.1">
    <property type="protein sequence ID" value="Solyc05g042090.1.1.1"/>
    <property type="gene ID" value="Solyc05g042090.1"/>
</dbReference>
<dbReference type="Gene3D" id="3.40.50.300">
    <property type="entry name" value="P-loop containing nucleotide triphosphate hydrolases"/>
    <property type="match status" value="1"/>
</dbReference>
<evidence type="ECO:0000256" key="3">
    <source>
        <dbReference type="ARBA" id="ARBA00022821"/>
    </source>
</evidence>
<evidence type="ECO:0000313" key="6">
    <source>
        <dbReference type="EnsemblPlants" id="Solyc05g042090.1.1.1"/>
    </source>
</evidence>
<dbReference type="SUPFAM" id="SSF52540">
    <property type="entry name" value="P-loop containing nucleoside triphosphate hydrolases"/>
    <property type="match status" value="1"/>
</dbReference>
<organism evidence="6">
    <name type="scientific">Solanum lycopersicum</name>
    <name type="common">Tomato</name>
    <name type="synonym">Lycopersicon esculentum</name>
    <dbReference type="NCBI Taxonomy" id="4081"/>
    <lineage>
        <taxon>Eukaryota</taxon>
        <taxon>Viridiplantae</taxon>
        <taxon>Streptophyta</taxon>
        <taxon>Embryophyta</taxon>
        <taxon>Tracheophyta</taxon>
        <taxon>Spermatophyta</taxon>
        <taxon>Magnoliopsida</taxon>
        <taxon>eudicotyledons</taxon>
        <taxon>Gunneridae</taxon>
        <taxon>Pentapetalae</taxon>
        <taxon>asterids</taxon>
        <taxon>lamiids</taxon>
        <taxon>Solanales</taxon>
        <taxon>Solanaceae</taxon>
        <taxon>Solanoideae</taxon>
        <taxon>Solaneae</taxon>
        <taxon>Solanum</taxon>
        <taxon>Solanum subgen. Lycopersicon</taxon>
    </lineage>
</organism>
<name>A0A3Q7GLW1_SOLLC</name>
<reference evidence="6" key="1">
    <citation type="journal article" date="2012" name="Nature">
        <title>The tomato genome sequence provides insights into fleshy fruit evolution.</title>
        <authorList>
            <consortium name="Tomato Genome Consortium"/>
        </authorList>
    </citation>
    <scope>NUCLEOTIDE SEQUENCE [LARGE SCALE GENOMIC DNA]</scope>
    <source>
        <strain evidence="6">cv. Heinz 1706</strain>
    </source>
</reference>
<dbReference type="PRINTS" id="PR00364">
    <property type="entry name" value="DISEASERSIST"/>
</dbReference>
<evidence type="ECO:0000256" key="4">
    <source>
        <dbReference type="ARBA" id="ARBA00022840"/>
    </source>
</evidence>
<comment type="similarity">
    <text evidence="1">Belongs to the disease resistance NB-LRR family.</text>
</comment>
<evidence type="ECO:0000259" key="5">
    <source>
        <dbReference type="Pfam" id="PF00931"/>
    </source>
</evidence>
<keyword evidence="3" id="KW-0611">Plant defense</keyword>
<sequence length="202" mass="23527">MKLIKKDISHLLEKTPKNRGLVVVNSQEKRVESKSLTSHKMIVGFKEERNWIFNKLTNGPTDLDVISITGMLGSGKTTLAYKIYNDKSVSRHFDIRAWCIVGQEYDEKKLLDKMFNQVTSSDLKLNDNVDVVDKLRTQLYKKRYLIVLDDLWDTTTWDELTRPFPHVEKGSRIIFTTRDKKVALHGKRHSDPFNIRLHSDIP</sequence>
<evidence type="ECO:0000256" key="1">
    <source>
        <dbReference type="ARBA" id="ARBA00008894"/>
    </source>
</evidence>
<dbReference type="PANTHER" id="PTHR36766:SF44">
    <property type="entry name" value="NBS-CODING RESISTANCE GENE ANALOG"/>
    <property type="match status" value="1"/>
</dbReference>
<feature type="domain" description="NB-ARC" evidence="5">
    <location>
        <begin position="50"/>
        <end position="197"/>
    </location>
</feature>
<evidence type="ECO:0000313" key="7">
    <source>
        <dbReference type="Proteomes" id="UP000004994"/>
    </source>
</evidence>
<protein>
    <recommendedName>
        <fullName evidence="5">NB-ARC domain-containing protein</fullName>
    </recommendedName>
</protein>
<keyword evidence="4" id="KW-0067">ATP-binding</keyword>